<reference evidence="2" key="1">
    <citation type="submission" date="2023-02" db="EMBL/GenBank/DDBJ databases">
        <title>Nocardiopsis ansamitocini NBRC 112285.</title>
        <authorList>
            <person name="Ichikawa N."/>
            <person name="Sato H."/>
            <person name="Tonouchi N."/>
        </authorList>
    </citation>
    <scope>NUCLEOTIDE SEQUENCE</scope>
    <source>
        <strain evidence="2">NBRC 112285</strain>
    </source>
</reference>
<sequence length="318" mass="34893">MVPDPVRAFVRRHPNVRYATRCLRSHLPQVLGGLDATLLPPRVRSFDLVLPRREGGESLGPDLLSLSVPGDYWVPRRLQALGLAGYRPEIVSCFLSVLDYARPGAVLDIGSGVGLYSLLAAARSRRRVYAFEPTPDVAATAGAIAAANGLAVRVEETALSNHTGTGWLRLSAVSEASNSLTSGFRPELGRVEVRVDTASRWRERDNIVPSVLRIDTGPTEPDVIAGALEILRRFRPWIMCGVVPDHGVEERLMALLEPLDYSWHHLCGPPPYPAGTTITASRTPRERTWLFAPEAPEPAFWENVRLWGDALKTCTPNA</sequence>
<dbReference type="InterPro" id="IPR006342">
    <property type="entry name" value="FkbM_mtfrase"/>
</dbReference>
<organism evidence="2 3">
    <name type="scientific">Nocardiopsis ansamitocini</name>
    <dbReference type="NCBI Taxonomy" id="1670832"/>
    <lineage>
        <taxon>Bacteria</taxon>
        <taxon>Bacillati</taxon>
        <taxon>Actinomycetota</taxon>
        <taxon>Actinomycetes</taxon>
        <taxon>Streptosporangiales</taxon>
        <taxon>Nocardiopsidaceae</taxon>
        <taxon>Nocardiopsis</taxon>
    </lineage>
</organism>
<dbReference type="NCBIfam" id="TIGR01444">
    <property type="entry name" value="fkbM_fam"/>
    <property type="match status" value="1"/>
</dbReference>
<dbReference type="AlphaFoldDB" id="A0A9W6P4A2"/>
<gene>
    <name evidence="2" type="ORF">Nans01_11720</name>
</gene>
<evidence type="ECO:0000313" key="3">
    <source>
        <dbReference type="Proteomes" id="UP001165092"/>
    </source>
</evidence>
<name>A0A9W6P4A2_9ACTN</name>
<dbReference type="EMBL" id="BSQG01000001">
    <property type="protein sequence ID" value="GLU46821.1"/>
    <property type="molecule type" value="Genomic_DNA"/>
</dbReference>
<dbReference type="PANTHER" id="PTHR34203:SF15">
    <property type="entry name" value="SLL1173 PROTEIN"/>
    <property type="match status" value="1"/>
</dbReference>
<dbReference type="Proteomes" id="UP001165092">
    <property type="component" value="Unassembled WGS sequence"/>
</dbReference>
<dbReference type="Pfam" id="PF05050">
    <property type="entry name" value="Methyltransf_21"/>
    <property type="match status" value="1"/>
</dbReference>
<keyword evidence="3" id="KW-1185">Reference proteome</keyword>
<dbReference type="Gene3D" id="3.40.50.150">
    <property type="entry name" value="Vaccinia Virus protein VP39"/>
    <property type="match status" value="1"/>
</dbReference>
<proteinExistence type="predicted"/>
<dbReference type="SUPFAM" id="SSF53335">
    <property type="entry name" value="S-adenosyl-L-methionine-dependent methyltransferases"/>
    <property type="match status" value="1"/>
</dbReference>
<dbReference type="InterPro" id="IPR052514">
    <property type="entry name" value="SAM-dependent_MTase"/>
</dbReference>
<accession>A0A9W6P4A2</accession>
<comment type="caution">
    <text evidence="2">The sequence shown here is derived from an EMBL/GenBank/DDBJ whole genome shotgun (WGS) entry which is preliminary data.</text>
</comment>
<dbReference type="PANTHER" id="PTHR34203">
    <property type="entry name" value="METHYLTRANSFERASE, FKBM FAMILY PROTEIN"/>
    <property type="match status" value="1"/>
</dbReference>
<evidence type="ECO:0000313" key="2">
    <source>
        <dbReference type="EMBL" id="GLU46821.1"/>
    </source>
</evidence>
<dbReference type="InterPro" id="IPR029063">
    <property type="entry name" value="SAM-dependent_MTases_sf"/>
</dbReference>
<feature type="domain" description="Methyltransferase FkbM" evidence="1">
    <location>
        <begin position="108"/>
        <end position="239"/>
    </location>
</feature>
<evidence type="ECO:0000259" key="1">
    <source>
        <dbReference type="Pfam" id="PF05050"/>
    </source>
</evidence>
<protein>
    <recommendedName>
        <fullName evidence="1">Methyltransferase FkbM domain-containing protein</fullName>
    </recommendedName>
</protein>
<dbReference type="RefSeq" id="WP_285757634.1">
    <property type="nucleotide sequence ID" value="NZ_BSQG01000001.1"/>
</dbReference>